<comment type="caution">
    <text evidence="2">The sequence shown here is derived from an EMBL/GenBank/DDBJ whole genome shotgun (WGS) entry which is preliminary data.</text>
</comment>
<evidence type="ECO:0000313" key="2">
    <source>
        <dbReference type="EMBL" id="CAG9329800.1"/>
    </source>
</evidence>
<evidence type="ECO:0000313" key="3">
    <source>
        <dbReference type="Proteomes" id="UP001162131"/>
    </source>
</evidence>
<dbReference type="AlphaFoldDB" id="A0AAU9JW99"/>
<feature type="transmembrane region" description="Helical" evidence="1">
    <location>
        <begin position="257"/>
        <end position="278"/>
    </location>
</feature>
<feature type="transmembrane region" description="Helical" evidence="1">
    <location>
        <begin position="23"/>
        <end position="40"/>
    </location>
</feature>
<keyword evidence="3" id="KW-1185">Reference proteome</keyword>
<feature type="transmembrane region" description="Helical" evidence="1">
    <location>
        <begin position="312"/>
        <end position="335"/>
    </location>
</feature>
<evidence type="ECO:0000256" key="1">
    <source>
        <dbReference type="SAM" id="Phobius"/>
    </source>
</evidence>
<protein>
    <submittedName>
        <fullName evidence="2">Uncharacterized protein</fullName>
    </submittedName>
</protein>
<proteinExistence type="predicted"/>
<keyword evidence="1" id="KW-0812">Transmembrane</keyword>
<sequence>MADLFEDYDYTERETQENPPNSFHFSAILALALFVSSYTLSDPDGKAEYALQKHFFQSTGILFIGIIVGMYSWCKMKSKIGILPNLYHSTLVQPIWRLGETEKIRFRMAPGVGKCMISAGLMFIAHSLNTFVSYYDNDFLMHGSIDFMIYLVGVFVLIITFYIYKFSYTLSQVFGVSLSVTGSIWFFMTLDMVKHWHLIILQIVSVICYTVSVILLVLASKKELDTHTAGIIQLFMQGLLQLFSFVVFYLFLTSAAISASELIIEVICGCLFGLAVYFMTESLMKDSPGISINIVLLKGIIYGFFISESYGAYNIIPFSTCMAGLFFMVFGDFIFNKFSCRLNQSLLKHRSSITTPLLKDNL</sequence>
<feature type="transmembrane region" description="Helical" evidence="1">
    <location>
        <begin position="147"/>
        <end position="164"/>
    </location>
</feature>
<dbReference type="EMBL" id="CAJZBQ010000048">
    <property type="protein sequence ID" value="CAG9329800.1"/>
    <property type="molecule type" value="Genomic_DNA"/>
</dbReference>
<feature type="transmembrane region" description="Helical" evidence="1">
    <location>
        <begin position="290"/>
        <end position="306"/>
    </location>
</feature>
<keyword evidence="1" id="KW-1133">Transmembrane helix</keyword>
<accession>A0AAU9JW99</accession>
<feature type="transmembrane region" description="Helical" evidence="1">
    <location>
        <begin position="55"/>
        <end position="74"/>
    </location>
</feature>
<name>A0AAU9JW99_9CILI</name>
<organism evidence="2 3">
    <name type="scientific">Blepharisma stoltei</name>
    <dbReference type="NCBI Taxonomy" id="1481888"/>
    <lineage>
        <taxon>Eukaryota</taxon>
        <taxon>Sar</taxon>
        <taxon>Alveolata</taxon>
        <taxon>Ciliophora</taxon>
        <taxon>Postciliodesmatophora</taxon>
        <taxon>Heterotrichea</taxon>
        <taxon>Heterotrichida</taxon>
        <taxon>Blepharismidae</taxon>
        <taxon>Blepharisma</taxon>
    </lineage>
</organism>
<dbReference type="Proteomes" id="UP001162131">
    <property type="component" value="Unassembled WGS sequence"/>
</dbReference>
<feature type="transmembrane region" description="Helical" evidence="1">
    <location>
        <begin position="231"/>
        <end position="251"/>
    </location>
</feature>
<reference evidence="2" key="1">
    <citation type="submission" date="2021-09" db="EMBL/GenBank/DDBJ databases">
        <authorList>
            <consortium name="AG Swart"/>
            <person name="Singh M."/>
            <person name="Singh A."/>
            <person name="Seah K."/>
            <person name="Emmerich C."/>
        </authorList>
    </citation>
    <scope>NUCLEOTIDE SEQUENCE</scope>
    <source>
        <strain evidence="2">ATCC30299</strain>
    </source>
</reference>
<feature type="transmembrane region" description="Helical" evidence="1">
    <location>
        <begin position="115"/>
        <end position="135"/>
    </location>
</feature>
<feature type="transmembrane region" description="Helical" evidence="1">
    <location>
        <begin position="196"/>
        <end position="219"/>
    </location>
</feature>
<keyword evidence="1" id="KW-0472">Membrane</keyword>
<gene>
    <name evidence="2" type="ORF">BSTOLATCC_MIC49416</name>
</gene>